<keyword evidence="4" id="KW-0413">Isomerase</keyword>
<dbReference type="InterPro" id="IPR000888">
    <property type="entry name" value="RmlC-like"/>
</dbReference>
<dbReference type="SUPFAM" id="SSF51182">
    <property type="entry name" value="RmlC-like cupins"/>
    <property type="match status" value="1"/>
</dbReference>
<dbReference type="Gene3D" id="2.60.120.10">
    <property type="entry name" value="Jelly Rolls"/>
    <property type="match status" value="1"/>
</dbReference>
<dbReference type="PANTHER" id="PTHR21047:SF2">
    <property type="entry name" value="THYMIDINE DIPHOSPHO-4-KETO-RHAMNOSE 3,5-EPIMERASE"/>
    <property type="match status" value="1"/>
</dbReference>
<dbReference type="Pfam" id="PF00908">
    <property type="entry name" value="dTDP_sugar_isom"/>
    <property type="match status" value="1"/>
</dbReference>
<dbReference type="InterPro" id="IPR014710">
    <property type="entry name" value="RmlC-like_jellyroll"/>
</dbReference>
<dbReference type="Proteomes" id="UP000535890">
    <property type="component" value="Unassembled WGS sequence"/>
</dbReference>
<dbReference type="InterPro" id="IPR011051">
    <property type="entry name" value="RmlC_Cupin_sf"/>
</dbReference>
<reference evidence="4 5" key="1">
    <citation type="submission" date="2020-07" db="EMBL/GenBank/DDBJ databases">
        <title>Sequencing the genomes of 1000 actinobacteria strains.</title>
        <authorList>
            <person name="Klenk H.-P."/>
        </authorList>
    </citation>
    <scope>NUCLEOTIDE SEQUENCE [LARGE SCALE GENOMIC DNA]</scope>
    <source>
        <strain evidence="4 5">DSM 45772</strain>
    </source>
</reference>
<accession>A0A7Y9J686</accession>
<dbReference type="PANTHER" id="PTHR21047">
    <property type="entry name" value="DTDP-6-DEOXY-D-GLUCOSE-3,5 EPIMERASE"/>
    <property type="match status" value="1"/>
</dbReference>
<keyword evidence="5" id="KW-1185">Reference proteome</keyword>
<evidence type="ECO:0000256" key="2">
    <source>
        <dbReference type="PIRSR" id="PIRSR600888-1"/>
    </source>
</evidence>
<dbReference type="GO" id="GO:0008830">
    <property type="term" value="F:dTDP-4-dehydrorhamnose 3,5-epimerase activity"/>
    <property type="evidence" value="ECO:0007669"/>
    <property type="project" value="UniProtKB-EC"/>
</dbReference>
<sequence length="206" mass="21062">MQAKELAVPGAWVFTPPVFPDARGAFAAPFQAEVFAGTVGHPLHVAQANTSVSGRGVLRGLHYADVPPGQAKYVQCSAGALIDVVVDIRVGSPTFGQWDAVRLDGETLNAVYLSEGLGHAFLALVDGTVATYLCSTAYNPGAEHGVNPLDPALGLPWTEHVPAAELILSDKDAAAPSLADARDAGALPDAGACRARVAALIAAGTS</sequence>
<organism evidence="4 5">
    <name type="scientific">Actinomycetospora corticicola</name>
    <dbReference type="NCBI Taxonomy" id="663602"/>
    <lineage>
        <taxon>Bacteria</taxon>
        <taxon>Bacillati</taxon>
        <taxon>Actinomycetota</taxon>
        <taxon>Actinomycetes</taxon>
        <taxon>Pseudonocardiales</taxon>
        <taxon>Pseudonocardiaceae</taxon>
        <taxon>Actinomycetospora</taxon>
    </lineage>
</organism>
<dbReference type="AlphaFoldDB" id="A0A7Y9J686"/>
<dbReference type="EC" id="5.1.3.13" evidence="4"/>
<protein>
    <submittedName>
        <fullName evidence="4">dTDP-4-dehydrorhamnose 3,5-epimerase</fullName>
        <ecNumber evidence="4">5.1.3.13</ecNumber>
    </submittedName>
</protein>
<feature type="active site" description="Proton acceptor" evidence="2">
    <location>
        <position position="62"/>
    </location>
</feature>
<comment type="caution">
    <text evidence="4">The sequence shown here is derived from an EMBL/GenBank/DDBJ whole genome shotgun (WGS) entry which is preliminary data.</text>
</comment>
<feature type="active site" description="Proton donor" evidence="2">
    <location>
        <position position="132"/>
    </location>
</feature>
<evidence type="ECO:0000313" key="5">
    <source>
        <dbReference type="Proteomes" id="UP000535890"/>
    </source>
</evidence>
<dbReference type="GO" id="GO:0005829">
    <property type="term" value="C:cytosol"/>
    <property type="evidence" value="ECO:0007669"/>
    <property type="project" value="TreeGrafter"/>
</dbReference>
<dbReference type="EMBL" id="JACCBN010000001">
    <property type="protein sequence ID" value="NYD36940.1"/>
    <property type="molecule type" value="Genomic_DNA"/>
</dbReference>
<evidence type="ECO:0000313" key="4">
    <source>
        <dbReference type="EMBL" id="NYD36940.1"/>
    </source>
</evidence>
<name>A0A7Y9J686_9PSEU</name>
<dbReference type="GO" id="GO:0019305">
    <property type="term" value="P:dTDP-rhamnose biosynthetic process"/>
    <property type="evidence" value="ECO:0007669"/>
    <property type="project" value="TreeGrafter"/>
</dbReference>
<dbReference type="RefSeq" id="WP_179794547.1">
    <property type="nucleotide sequence ID" value="NZ_BAABHP010000021.1"/>
</dbReference>
<proteinExistence type="inferred from homology"/>
<dbReference type="GO" id="GO:0000271">
    <property type="term" value="P:polysaccharide biosynthetic process"/>
    <property type="evidence" value="ECO:0007669"/>
    <property type="project" value="TreeGrafter"/>
</dbReference>
<comment type="similarity">
    <text evidence="1">Belongs to the dTDP-4-dehydrorhamnose 3,5-epimerase family.</text>
</comment>
<feature type="site" description="Participates in a stacking interaction with the thymidine ring of dTDP-4-oxo-6-deoxyglucose" evidence="3">
    <location>
        <position position="138"/>
    </location>
</feature>
<dbReference type="CDD" id="cd00438">
    <property type="entry name" value="cupin_RmlC"/>
    <property type="match status" value="1"/>
</dbReference>
<gene>
    <name evidence="4" type="ORF">BJ983_003042</name>
</gene>
<evidence type="ECO:0000256" key="3">
    <source>
        <dbReference type="PIRSR" id="PIRSR600888-3"/>
    </source>
</evidence>
<evidence type="ECO:0000256" key="1">
    <source>
        <dbReference type="ARBA" id="ARBA00010154"/>
    </source>
</evidence>